<evidence type="ECO:0000256" key="3">
    <source>
        <dbReference type="ARBA" id="ARBA00022692"/>
    </source>
</evidence>
<dbReference type="InterPro" id="IPR007248">
    <property type="entry name" value="Mpv17_PMP22"/>
</dbReference>
<name>A0A9N9D346_9GLOM</name>
<accession>A0A9N9D346</accession>
<evidence type="ECO:0000256" key="2">
    <source>
        <dbReference type="ARBA" id="ARBA00006824"/>
    </source>
</evidence>
<comment type="subcellular location">
    <subcellularLocation>
        <location evidence="1">Membrane</location>
        <topology evidence="1">Multi-pass membrane protein</topology>
    </subcellularLocation>
</comment>
<gene>
    <name evidence="7" type="ORF">AMORRO_LOCUS8652</name>
</gene>
<comment type="caution">
    <text evidence="7">The sequence shown here is derived from an EMBL/GenBank/DDBJ whole genome shotgun (WGS) entry which is preliminary data.</text>
</comment>
<dbReference type="PROSITE" id="PS51257">
    <property type="entry name" value="PROKAR_LIPOPROTEIN"/>
    <property type="match status" value="1"/>
</dbReference>
<keyword evidence="4 6" id="KW-1133">Transmembrane helix</keyword>
<reference evidence="7" key="1">
    <citation type="submission" date="2021-06" db="EMBL/GenBank/DDBJ databases">
        <authorList>
            <person name="Kallberg Y."/>
            <person name="Tangrot J."/>
            <person name="Rosling A."/>
        </authorList>
    </citation>
    <scope>NUCLEOTIDE SEQUENCE</scope>
    <source>
        <strain evidence="7">CL551</strain>
    </source>
</reference>
<keyword evidence="3 6" id="KW-0812">Transmembrane</keyword>
<keyword evidence="8" id="KW-1185">Reference proteome</keyword>
<dbReference type="Proteomes" id="UP000789342">
    <property type="component" value="Unassembled WGS sequence"/>
</dbReference>
<evidence type="ECO:0000256" key="5">
    <source>
        <dbReference type="ARBA" id="ARBA00023136"/>
    </source>
</evidence>
<evidence type="ECO:0000256" key="1">
    <source>
        <dbReference type="ARBA" id="ARBA00004141"/>
    </source>
</evidence>
<dbReference type="Pfam" id="PF04117">
    <property type="entry name" value="Mpv17_PMP22"/>
    <property type="match status" value="1"/>
</dbReference>
<evidence type="ECO:0000313" key="7">
    <source>
        <dbReference type="EMBL" id="CAG8620787.1"/>
    </source>
</evidence>
<dbReference type="PANTHER" id="PTHR11266">
    <property type="entry name" value="PEROXISOMAL MEMBRANE PROTEIN 2, PXMP2 MPV17"/>
    <property type="match status" value="1"/>
</dbReference>
<feature type="transmembrane region" description="Helical" evidence="6">
    <location>
        <begin position="104"/>
        <end position="121"/>
    </location>
</feature>
<feature type="transmembrane region" description="Helical" evidence="6">
    <location>
        <begin position="166"/>
        <end position="183"/>
    </location>
</feature>
<organism evidence="7 8">
    <name type="scientific">Acaulospora morrowiae</name>
    <dbReference type="NCBI Taxonomy" id="94023"/>
    <lineage>
        <taxon>Eukaryota</taxon>
        <taxon>Fungi</taxon>
        <taxon>Fungi incertae sedis</taxon>
        <taxon>Mucoromycota</taxon>
        <taxon>Glomeromycotina</taxon>
        <taxon>Glomeromycetes</taxon>
        <taxon>Diversisporales</taxon>
        <taxon>Acaulosporaceae</taxon>
        <taxon>Acaulospora</taxon>
    </lineage>
</organism>
<dbReference type="AlphaFoldDB" id="A0A9N9D346"/>
<dbReference type="GO" id="GO:0005739">
    <property type="term" value="C:mitochondrion"/>
    <property type="evidence" value="ECO:0007669"/>
    <property type="project" value="TreeGrafter"/>
</dbReference>
<comment type="similarity">
    <text evidence="2 6">Belongs to the peroxisomal membrane protein PXMP2/4 family.</text>
</comment>
<sequence length="265" mass="30146">MSKLFALYNKSYHSHPLITLACVNGIFATTSDTLAQSIILLKSSSSQKQSYFWKPPPKTTTDEIIEKIDETLPAPQNRNHLIPDKVSPKADSSNKFDLLRLGRFASYGFMIAPVLHTWFSFLDKKFPLPTGVSPISDSIKTKTKANNPIISQTMKAVFKRVAVDQIVFAPFGLFLFFGVIGILERRDIISIKHKFEESYIPALKANYTVWPLAQIINFRFLSLKYRIPFLSTVGIFWTCYLSLLNSEDSPENNNFMDLLSKSIEY</sequence>
<evidence type="ECO:0000313" key="8">
    <source>
        <dbReference type="Proteomes" id="UP000789342"/>
    </source>
</evidence>
<dbReference type="PANTHER" id="PTHR11266:SF50">
    <property type="entry name" value="VACUOLAR MEMBRANE PROTEIN YOR292C"/>
    <property type="match status" value="1"/>
</dbReference>
<evidence type="ECO:0000256" key="6">
    <source>
        <dbReference type="RuleBase" id="RU363053"/>
    </source>
</evidence>
<dbReference type="OrthoDB" id="10267969at2759"/>
<protein>
    <submittedName>
        <fullName evidence="7">4630_t:CDS:1</fullName>
    </submittedName>
</protein>
<keyword evidence="5 6" id="KW-0472">Membrane</keyword>
<dbReference type="GO" id="GO:0016020">
    <property type="term" value="C:membrane"/>
    <property type="evidence" value="ECO:0007669"/>
    <property type="project" value="UniProtKB-SubCell"/>
</dbReference>
<feature type="transmembrane region" description="Helical" evidence="6">
    <location>
        <begin position="227"/>
        <end position="244"/>
    </location>
</feature>
<dbReference type="EMBL" id="CAJVPV010007578">
    <property type="protein sequence ID" value="CAG8620787.1"/>
    <property type="molecule type" value="Genomic_DNA"/>
</dbReference>
<evidence type="ECO:0000256" key="4">
    <source>
        <dbReference type="ARBA" id="ARBA00022989"/>
    </source>
</evidence>
<proteinExistence type="inferred from homology"/>